<organism evidence="2 3">
    <name type="scientific">Halovibrio salipaludis</name>
    <dbReference type="NCBI Taxonomy" id="2032626"/>
    <lineage>
        <taxon>Bacteria</taxon>
        <taxon>Pseudomonadati</taxon>
        <taxon>Pseudomonadota</taxon>
        <taxon>Gammaproteobacteria</taxon>
        <taxon>Oceanospirillales</taxon>
        <taxon>Halomonadaceae</taxon>
        <taxon>Halovibrio</taxon>
    </lineage>
</organism>
<proteinExistence type="predicted"/>
<dbReference type="GO" id="GO:0008476">
    <property type="term" value="F:protein-tyrosine sulfotransferase activity"/>
    <property type="evidence" value="ECO:0007669"/>
    <property type="project" value="InterPro"/>
</dbReference>
<name>A0A2A2FCP3_9GAMM</name>
<dbReference type="RefSeq" id="WP_095616551.1">
    <property type="nucleotide sequence ID" value="NZ_NSKD01000001.1"/>
</dbReference>
<evidence type="ECO:0000256" key="1">
    <source>
        <dbReference type="ARBA" id="ARBA00022679"/>
    </source>
</evidence>
<dbReference type="OrthoDB" id="1441538at2"/>
<dbReference type="Proteomes" id="UP000218896">
    <property type="component" value="Unassembled WGS sequence"/>
</dbReference>
<dbReference type="InterPro" id="IPR026634">
    <property type="entry name" value="TPST-like"/>
</dbReference>
<dbReference type="Gene3D" id="3.40.50.300">
    <property type="entry name" value="P-loop containing nucleotide triphosphate hydrolases"/>
    <property type="match status" value="1"/>
</dbReference>
<dbReference type="Pfam" id="PF13469">
    <property type="entry name" value="Sulfotransfer_3"/>
    <property type="match status" value="2"/>
</dbReference>
<comment type="caution">
    <text evidence="2">The sequence shown here is derived from an EMBL/GenBank/DDBJ whole genome shotgun (WGS) entry which is preliminary data.</text>
</comment>
<dbReference type="PANTHER" id="PTHR12788:SF10">
    <property type="entry name" value="PROTEIN-TYROSINE SULFOTRANSFERASE"/>
    <property type="match status" value="1"/>
</dbReference>
<protein>
    <submittedName>
        <fullName evidence="2">Sulfotransferase</fullName>
    </submittedName>
</protein>
<accession>A0A2A2FCP3</accession>
<dbReference type="EMBL" id="NSKD01000001">
    <property type="protein sequence ID" value="PAU82457.1"/>
    <property type="molecule type" value="Genomic_DNA"/>
</dbReference>
<dbReference type="InterPro" id="IPR027417">
    <property type="entry name" value="P-loop_NTPase"/>
</dbReference>
<gene>
    <name evidence="2" type="ORF">CK501_04775</name>
</gene>
<dbReference type="PANTHER" id="PTHR12788">
    <property type="entry name" value="PROTEIN-TYROSINE SULFOTRANSFERASE 2"/>
    <property type="match status" value="1"/>
</dbReference>
<evidence type="ECO:0000313" key="2">
    <source>
        <dbReference type="EMBL" id="PAU82457.1"/>
    </source>
</evidence>
<dbReference type="SUPFAM" id="SSF52540">
    <property type="entry name" value="P-loop containing nucleoside triphosphate hydrolases"/>
    <property type="match status" value="1"/>
</dbReference>
<keyword evidence="3" id="KW-1185">Reference proteome</keyword>
<evidence type="ECO:0000313" key="3">
    <source>
        <dbReference type="Proteomes" id="UP000218896"/>
    </source>
</evidence>
<dbReference type="AlphaFoldDB" id="A0A2A2FCP3"/>
<reference evidence="2 3" key="1">
    <citation type="submission" date="2017-08" db="EMBL/GenBank/DDBJ databases">
        <title>Halovibrio sewagensis sp. nov., isolated from wastewater of high salinity.</title>
        <authorList>
            <person name="Dong X."/>
            <person name="Zhang G."/>
        </authorList>
    </citation>
    <scope>NUCLEOTIDE SEQUENCE [LARGE SCALE GENOMIC DNA]</scope>
    <source>
        <strain evidence="2 3">YL5-2</strain>
    </source>
</reference>
<sequence length="286" mass="32527">MRNQETIIVGAPRSGTNMLRDALTSLEGISTWPCDEINYIWRHGNVRYPSDEIPAENATEPVTRYIRGCFNSMARRTGAKTLVEKTCANCLRVPFVDRVVPEARYIYIVRDGIDATGSARQRWTAGLDIPYLLEKVRFVPVSDLPYYAFRYFWARLFRLVSREKRLAFWGPALDNMQAILRNHSLNEVCALQWQRCVDKADEALSRMPEGKVLRVSYETFVREPEAEMRRILSFMGHDEVPDDAIANAVAGVSSKTIGKGRKALGDDEVAHLEALVSSSLQRYGYL</sequence>
<keyword evidence="1 2" id="KW-0808">Transferase</keyword>